<name>A0A3E1EW43_9FLAO</name>
<dbReference type="Pfam" id="PF08907">
    <property type="entry name" value="DUF1853"/>
    <property type="match status" value="1"/>
</dbReference>
<evidence type="ECO:0000313" key="1">
    <source>
        <dbReference type="EMBL" id="RFC53781.1"/>
    </source>
</evidence>
<keyword evidence="2" id="KW-1185">Reference proteome</keyword>
<reference evidence="1 2" key="1">
    <citation type="submission" date="2018-08" db="EMBL/GenBank/DDBJ databases">
        <title>The draft genome squence of Brumimicrobium sp. N62.</title>
        <authorList>
            <person name="Du Z.-J."/>
            <person name="Luo H.-R."/>
        </authorList>
    </citation>
    <scope>NUCLEOTIDE SEQUENCE [LARGE SCALE GENOMIC DNA]</scope>
    <source>
        <strain evidence="1 2">N62</strain>
    </source>
</reference>
<evidence type="ECO:0000313" key="2">
    <source>
        <dbReference type="Proteomes" id="UP000257127"/>
    </source>
</evidence>
<dbReference type="OrthoDB" id="1466769at2"/>
<dbReference type="InterPro" id="IPR015003">
    <property type="entry name" value="DUF1853"/>
</dbReference>
<accession>A0A3E1EW43</accession>
<sequence length="281" mass="33307">MNDSVFRAIKNNTVRDLYWLVFSDSPLKDEYDLKPFDQFPKSILKEWKQQCADYFNHLDDRPNDLILFTNRKKNKRLGFYAESLLSYFFQTFEPIELLLQNYQIIENKRTVGELDFIIRYKGKVIHLECAVKYYLLRHSTQINSAKYWVGPRLRDNLDLKLNKIIHQQLPLGRRKEVFEKINVEIDDSYLFLKGIFFIEDVSLGGGEIARSPNTYIRQSDLHNINTTPIQLLQKPFWLSSTVTEIRDPSDSLQLKEPLSEPKLFLFDDGISRFIVPNDWKE</sequence>
<organism evidence="1 2">
    <name type="scientific">Brumimicrobium aurantiacum</name>
    <dbReference type="NCBI Taxonomy" id="1737063"/>
    <lineage>
        <taxon>Bacteria</taxon>
        <taxon>Pseudomonadati</taxon>
        <taxon>Bacteroidota</taxon>
        <taxon>Flavobacteriia</taxon>
        <taxon>Flavobacteriales</taxon>
        <taxon>Crocinitomicaceae</taxon>
        <taxon>Brumimicrobium</taxon>
    </lineage>
</organism>
<dbReference type="AlphaFoldDB" id="A0A3E1EW43"/>
<dbReference type="RefSeq" id="WP_116881477.1">
    <property type="nucleotide sequence ID" value="NZ_QURB01000007.1"/>
</dbReference>
<dbReference type="Proteomes" id="UP000257127">
    <property type="component" value="Unassembled WGS sequence"/>
</dbReference>
<gene>
    <name evidence="1" type="ORF">DXU93_11685</name>
</gene>
<dbReference type="EMBL" id="QURB01000007">
    <property type="protein sequence ID" value="RFC53781.1"/>
    <property type="molecule type" value="Genomic_DNA"/>
</dbReference>
<protein>
    <submittedName>
        <fullName evidence="1">DUF1853 family protein</fullName>
    </submittedName>
</protein>
<proteinExistence type="predicted"/>
<comment type="caution">
    <text evidence="1">The sequence shown here is derived from an EMBL/GenBank/DDBJ whole genome shotgun (WGS) entry which is preliminary data.</text>
</comment>